<organism evidence="2 3">
    <name type="scientific">Streptomyces hyaluromycini</name>
    <dbReference type="NCBI Taxonomy" id="1377993"/>
    <lineage>
        <taxon>Bacteria</taxon>
        <taxon>Bacillati</taxon>
        <taxon>Actinomycetota</taxon>
        <taxon>Actinomycetes</taxon>
        <taxon>Kitasatosporales</taxon>
        <taxon>Streptomycetaceae</taxon>
        <taxon>Streptomyces</taxon>
    </lineage>
</organism>
<feature type="compositionally biased region" description="Low complexity" evidence="1">
    <location>
        <begin position="11"/>
        <end position="56"/>
    </location>
</feature>
<protein>
    <submittedName>
        <fullName evidence="2">Uncharacterized protein</fullName>
    </submittedName>
</protein>
<sequence length="326" mass="35388">DRTAPTAAGLSPSPTARSAPPSVSPSPSSASASPSATVRPRATKKPAATAAAPAPTTVDTKLPVRAAFYYPWYDKNPHTDGGSQYTASASDYDQDDPATVDRQIKDMQYGGLQAGIASWWGAGKREDKRMPLLMSEGARLGFSWTTYYENEAYGNPSVSQIHSDLVYLRKYSDQKTWLHIGGKPVIFVYAAGDDGCAMVDRWTEANRTAGYYVVLKVFGGYRTCANQPQGWHQYASGLDLQQGYSAILSPGFYKYDADKPVVPRDLDRFRRDATTVATSGAPFQLLVTYNEWGEGTAAESATAWASPSGHGAYMDVLHDVFTAHPR</sequence>
<gene>
    <name evidence="2" type="ORF">ABT404_00330</name>
</gene>
<evidence type="ECO:0000313" key="2">
    <source>
        <dbReference type="EMBL" id="MER7177942.1"/>
    </source>
</evidence>
<feature type="non-terminal residue" evidence="2">
    <location>
        <position position="1"/>
    </location>
</feature>
<dbReference type="Proteomes" id="UP001474181">
    <property type="component" value="Unassembled WGS sequence"/>
</dbReference>
<reference evidence="2 3" key="1">
    <citation type="submission" date="2024-06" db="EMBL/GenBank/DDBJ databases">
        <title>The Natural Products Discovery Center: Release of the First 8490 Sequenced Strains for Exploring Actinobacteria Biosynthetic Diversity.</title>
        <authorList>
            <person name="Kalkreuter E."/>
            <person name="Kautsar S.A."/>
            <person name="Yang D."/>
            <person name="Bader C.D."/>
            <person name="Teijaro C.N."/>
            <person name="Fluegel L."/>
            <person name="Davis C.M."/>
            <person name="Simpson J.R."/>
            <person name="Lauterbach L."/>
            <person name="Steele A.D."/>
            <person name="Gui C."/>
            <person name="Meng S."/>
            <person name="Li G."/>
            <person name="Viehrig K."/>
            <person name="Ye F."/>
            <person name="Su P."/>
            <person name="Kiefer A.F."/>
            <person name="Nichols A."/>
            <person name="Cepeda A.J."/>
            <person name="Yan W."/>
            <person name="Fan B."/>
            <person name="Jiang Y."/>
            <person name="Adhikari A."/>
            <person name="Zheng C.-J."/>
            <person name="Schuster L."/>
            <person name="Cowan T.M."/>
            <person name="Smanski M.J."/>
            <person name="Chevrette M.G."/>
            <person name="De Carvalho L.P.S."/>
            <person name="Shen B."/>
        </authorList>
    </citation>
    <scope>NUCLEOTIDE SEQUENCE [LARGE SCALE GENOMIC DNA]</scope>
    <source>
        <strain evidence="2 3">NPDC000234</strain>
    </source>
</reference>
<name>A0ABV1WM57_9ACTN</name>
<dbReference type="EMBL" id="JBEPEK010000002">
    <property type="protein sequence ID" value="MER7177942.1"/>
    <property type="molecule type" value="Genomic_DNA"/>
</dbReference>
<accession>A0ABV1WM57</accession>
<feature type="region of interest" description="Disordered" evidence="1">
    <location>
        <begin position="1"/>
        <end position="56"/>
    </location>
</feature>
<keyword evidence="3" id="KW-1185">Reference proteome</keyword>
<evidence type="ECO:0000313" key="3">
    <source>
        <dbReference type="Proteomes" id="UP001474181"/>
    </source>
</evidence>
<dbReference type="Gene3D" id="3.20.20.80">
    <property type="entry name" value="Glycosidases"/>
    <property type="match status" value="1"/>
</dbReference>
<comment type="caution">
    <text evidence="2">The sequence shown here is derived from an EMBL/GenBank/DDBJ whole genome shotgun (WGS) entry which is preliminary data.</text>
</comment>
<proteinExistence type="predicted"/>
<evidence type="ECO:0000256" key="1">
    <source>
        <dbReference type="SAM" id="MobiDB-lite"/>
    </source>
</evidence>